<keyword evidence="1" id="KW-0812">Transmembrane</keyword>
<name>A0A6F9E7W1_9BACL</name>
<dbReference type="EMBL" id="LR792683">
    <property type="protein sequence ID" value="CAB3392591.1"/>
    <property type="molecule type" value="Genomic_DNA"/>
</dbReference>
<keyword evidence="1" id="KW-0472">Membrane</keyword>
<evidence type="ECO:0000313" key="2">
    <source>
        <dbReference type="EMBL" id="CAB3392591.1"/>
    </source>
</evidence>
<reference evidence="2 3" key="1">
    <citation type="submission" date="2020-04" db="EMBL/GenBank/DDBJ databases">
        <authorList>
            <person name="Hogendoorn C."/>
        </authorList>
    </citation>
    <scope>NUCLEOTIDE SEQUENCE [LARGE SCALE GENOMIC DNA]</scope>
    <source>
        <strain evidence="2">COOX1</strain>
    </source>
</reference>
<keyword evidence="1" id="KW-1133">Transmembrane helix</keyword>
<organism evidence="2 3">
    <name type="scientific">Kyrpidia spormannii</name>
    <dbReference type="NCBI Taxonomy" id="2055160"/>
    <lineage>
        <taxon>Bacteria</taxon>
        <taxon>Bacillati</taxon>
        <taxon>Bacillota</taxon>
        <taxon>Bacilli</taxon>
        <taxon>Bacillales</taxon>
        <taxon>Alicyclobacillaceae</taxon>
        <taxon>Kyrpidia</taxon>
    </lineage>
</organism>
<evidence type="ECO:0000313" key="3">
    <source>
        <dbReference type="Proteomes" id="UP000502196"/>
    </source>
</evidence>
<evidence type="ECO:0000256" key="1">
    <source>
        <dbReference type="SAM" id="Phobius"/>
    </source>
</evidence>
<accession>A0A6F9E7W1</accession>
<proteinExistence type="predicted"/>
<sequence>MKTSAGPRRVCKNTRGRRFDAHNVKGVANMVLAGLVALAAYALAYAAGLWGWFDVD</sequence>
<feature type="transmembrane region" description="Helical" evidence="1">
    <location>
        <begin position="27"/>
        <end position="53"/>
    </location>
</feature>
<protein>
    <submittedName>
        <fullName evidence="2">Uncharacterized protein</fullName>
    </submittedName>
</protein>
<dbReference type="Proteomes" id="UP000502196">
    <property type="component" value="Chromosome"/>
</dbReference>
<gene>
    <name evidence="2" type="ORF">COOX1_1487</name>
</gene>
<dbReference type="AlphaFoldDB" id="A0A6F9E7W1"/>